<dbReference type="PROSITE" id="PS50075">
    <property type="entry name" value="CARRIER"/>
    <property type="match status" value="1"/>
</dbReference>
<dbReference type="Gene3D" id="1.10.1200.10">
    <property type="entry name" value="ACP-like"/>
    <property type="match status" value="1"/>
</dbReference>
<dbReference type="SUPFAM" id="SSF52777">
    <property type="entry name" value="CoA-dependent acyltransferases"/>
    <property type="match status" value="3"/>
</dbReference>
<dbReference type="PROSITE" id="PS00012">
    <property type="entry name" value="PHOSPHOPANTETHEINE"/>
    <property type="match status" value="1"/>
</dbReference>
<organism evidence="5 6">
    <name type="scientific">Zymoseptoria brevis</name>
    <dbReference type="NCBI Taxonomy" id="1047168"/>
    <lineage>
        <taxon>Eukaryota</taxon>
        <taxon>Fungi</taxon>
        <taxon>Dikarya</taxon>
        <taxon>Ascomycota</taxon>
        <taxon>Pezizomycotina</taxon>
        <taxon>Dothideomycetes</taxon>
        <taxon>Dothideomycetidae</taxon>
        <taxon>Mycosphaerellales</taxon>
        <taxon>Mycosphaerellaceae</taxon>
        <taxon>Zymoseptoria</taxon>
    </lineage>
</organism>
<dbReference type="Gene3D" id="2.30.38.10">
    <property type="entry name" value="Luciferase, Domain 3"/>
    <property type="match status" value="1"/>
</dbReference>
<dbReference type="InterPro" id="IPR001242">
    <property type="entry name" value="Condensation_dom"/>
</dbReference>
<dbReference type="NCBIfam" id="TIGR01733">
    <property type="entry name" value="AA-adenyl-dom"/>
    <property type="match status" value="1"/>
</dbReference>
<dbReference type="Pfam" id="PF00550">
    <property type="entry name" value="PP-binding"/>
    <property type="match status" value="1"/>
</dbReference>
<gene>
    <name evidence="5" type="ORF">TI39_contig4335g00007</name>
</gene>
<dbReference type="EMBL" id="LAFY01004294">
    <property type="protein sequence ID" value="KJX93326.1"/>
    <property type="molecule type" value="Genomic_DNA"/>
</dbReference>
<sequence length="1311" mass="144461">MATTVRESDQTHLSAGSPCNASTINARLEYWERQLANSLPAELPCDRPGPSVLRAADVVKFVVDTPDFEQAKRYSAVRGFTLSDVLVAAFRATHYRLTRTTDALLGTACVEQDTDLDSDCPNTNTHYIRLSVHDDTSFDELVQQTHSKRWEAIANEVPCGRLRPLVKMLFGLNAFRGEEIATLPTGLDLECRVFRAGETLQGTVVFSAELFTSTPRNMIAIFLELLRRGTRSPNEAIADIPLTDGLRELGAKISLVDQHADYPRNASIVDEFCLQALRSPNSIAVNDTTKCLTYAQLDEQSDYLACALHRHPGHRPRETLIGVYASRSCETIVAFLGILKAGFAYLPLDVHSPPARIESILSSIPCQRRLVLVGTPLALPGIRLESAEMIRIDQFAPSSTTPMRGTDDCEKLARCRPSATSLAYVMFTSGSSGMPKGVMVEHRGIVRLIKNGTAASQLPEAPRIAHLSNIAFDACTWEIYSALLTGGTVVCIDYADTLDTYRLGEVLAREQIQAAMFISPVHKACIFECPAALASFCVIHVGGEPFPVSQATKALELLPGINISNAYGPTENTCLSTLYPLCANTAFTERVPIGRPISHSGAHVMDRQQRLVPLGVVGELVVTGDGIARGYTDPRLDKDRFIEISVDNRSPTRAYRTGDCVRLRPTDGEIEFLGRIDEQIKIRGYRVELSEVEHHVYSQLTAHTDAVLHVVAEVITPRDRGQEILVAFVAVANGRPGSSHVLGALRGLNTVLRRLLPDYMIPVVYLPLDRIPTTLNGKVDRRYLRETAGEMTMSQMRARTVECAPTQTLLTASELRLAELWSQVLGVKVDEITAQDNFMHLGGDSIRAMQLCERARGDGLSLSVAEVFQRPQLSHLAEALVAHIPAYEAPEPFSLLSSGDMSLKDRLLSKLENSISPEEVMDILPATHVQAACLDAPDGRCYHFVLDLPDAVDLAQLREACNFVFQSLDTLRTVFVRDGTQYYQAVLSRRKAPIAEHSTMGSMETFCNDLLSHDLSSAPNLGTLITQFIIVKASQVAKKLSIRMSHCQYDGIGLGLLAKCIGLCFRDRRVVEMPRFSGYVHYQHLRRATGEKQWRSLLHGSQLTKIAHDFVTSVGESDIHILTRCVPLPRPVVGVTPAFVFAACCVRTLGAIARSDDVVLGMVVTGRSSLPHGLRDVFGPCINTMPLRARADSSQLPEDLQQQYTDGLPFETLDFDHLLAAATEWEDDLPDFPCTIQYQDIEVRPEVTFNGSSANFRPFAARAVTDRDTVAIFAQPKGGTWEVSVCAATRYYARETVESILDLFVHHARVV</sequence>
<accession>A0A0F4G7H2</accession>
<dbReference type="InterPro" id="IPR023213">
    <property type="entry name" value="CAT-like_dom_sf"/>
</dbReference>
<evidence type="ECO:0000256" key="3">
    <source>
        <dbReference type="ARBA" id="ARBA00022598"/>
    </source>
</evidence>
<dbReference type="InterPro" id="IPR020845">
    <property type="entry name" value="AMP-binding_CS"/>
</dbReference>
<evidence type="ECO:0000256" key="1">
    <source>
        <dbReference type="ARBA" id="ARBA00022450"/>
    </source>
</evidence>
<dbReference type="FunFam" id="1.10.1200.10:FF:000005">
    <property type="entry name" value="Nonribosomal peptide synthetase 1"/>
    <property type="match status" value="1"/>
</dbReference>
<dbReference type="Pfam" id="PF00501">
    <property type="entry name" value="AMP-binding"/>
    <property type="match status" value="1"/>
</dbReference>
<proteinExistence type="predicted"/>
<feature type="domain" description="Carrier" evidence="4">
    <location>
        <begin position="808"/>
        <end position="884"/>
    </location>
</feature>
<dbReference type="CDD" id="cd05930">
    <property type="entry name" value="A_NRPS"/>
    <property type="match status" value="1"/>
</dbReference>
<dbReference type="InterPro" id="IPR010071">
    <property type="entry name" value="AA_adenyl_dom"/>
</dbReference>
<dbReference type="SMART" id="SM00823">
    <property type="entry name" value="PKS_PP"/>
    <property type="match status" value="1"/>
</dbReference>
<dbReference type="InterPro" id="IPR006162">
    <property type="entry name" value="Ppantetheine_attach_site"/>
</dbReference>
<evidence type="ECO:0000313" key="6">
    <source>
        <dbReference type="Proteomes" id="UP000033647"/>
    </source>
</evidence>
<dbReference type="PANTHER" id="PTHR45527:SF1">
    <property type="entry name" value="FATTY ACID SYNTHASE"/>
    <property type="match status" value="1"/>
</dbReference>
<dbReference type="PANTHER" id="PTHR45527">
    <property type="entry name" value="NONRIBOSOMAL PEPTIDE SYNTHETASE"/>
    <property type="match status" value="1"/>
</dbReference>
<dbReference type="PROSITE" id="PS00455">
    <property type="entry name" value="AMP_BINDING"/>
    <property type="match status" value="1"/>
</dbReference>
<keyword evidence="2" id="KW-0597">Phosphoprotein</keyword>
<evidence type="ECO:0000256" key="2">
    <source>
        <dbReference type="ARBA" id="ARBA00022553"/>
    </source>
</evidence>
<comment type="caution">
    <text evidence="5">The sequence shown here is derived from an EMBL/GenBank/DDBJ whole genome shotgun (WGS) entry which is preliminary data.</text>
</comment>
<dbReference type="OrthoDB" id="3641063at2759"/>
<dbReference type="GO" id="GO:0043041">
    <property type="term" value="P:amino acid activation for nonribosomal peptide biosynthetic process"/>
    <property type="evidence" value="ECO:0007669"/>
    <property type="project" value="TreeGrafter"/>
</dbReference>
<dbReference type="GO" id="GO:0044550">
    <property type="term" value="P:secondary metabolite biosynthetic process"/>
    <property type="evidence" value="ECO:0007669"/>
    <property type="project" value="TreeGrafter"/>
</dbReference>
<dbReference type="InterPro" id="IPR036736">
    <property type="entry name" value="ACP-like_sf"/>
</dbReference>
<protein>
    <recommendedName>
        <fullName evidence="4">Carrier domain-containing protein</fullName>
    </recommendedName>
</protein>
<dbReference type="GO" id="GO:0005737">
    <property type="term" value="C:cytoplasm"/>
    <property type="evidence" value="ECO:0007669"/>
    <property type="project" value="TreeGrafter"/>
</dbReference>
<reference evidence="5 6" key="1">
    <citation type="submission" date="2015-03" db="EMBL/GenBank/DDBJ databases">
        <title>RNA-seq based gene annotation and comparative genomics of four Zymoseptoria species reveal species-specific pathogenicity related genes and transposable element activity.</title>
        <authorList>
            <person name="Grandaubert J."/>
            <person name="Bhattacharyya A."/>
            <person name="Stukenbrock E.H."/>
        </authorList>
    </citation>
    <scope>NUCLEOTIDE SEQUENCE [LARGE SCALE GENOMIC DNA]</scope>
    <source>
        <strain evidence="5 6">Zb18110</strain>
    </source>
</reference>
<dbReference type="InterPro" id="IPR045851">
    <property type="entry name" value="AMP-bd_C_sf"/>
</dbReference>
<dbReference type="Gene3D" id="3.40.50.980">
    <property type="match status" value="2"/>
</dbReference>
<dbReference type="STRING" id="1047168.A0A0F4G7H2"/>
<keyword evidence="3" id="KW-0436">Ligase</keyword>
<dbReference type="SUPFAM" id="SSF47336">
    <property type="entry name" value="ACP-like"/>
    <property type="match status" value="1"/>
</dbReference>
<dbReference type="InterPro" id="IPR000873">
    <property type="entry name" value="AMP-dep_synth/lig_dom"/>
</dbReference>
<dbReference type="Gene3D" id="3.30.559.10">
    <property type="entry name" value="Chloramphenicol acetyltransferase-like domain"/>
    <property type="match status" value="1"/>
</dbReference>
<keyword evidence="6" id="KW-1185">Reference proteome</keyword>
<dbReference type="SUPFAM" id="SSF56801">
    <property type="entry name" value="Acetyl-CoA synthetase-like"/>
    <property type="match status" value="1"/>
</dbReference>
<dbReference type="GO" id="GO:0031177">
    <property type="term" value="F:phosphopantetheine binding"/>
    <property type="evidence" value="ECO:0007669"/>
    <property type="project" value="InterPro"/>
</dbReference>
<dbReference type="Gene3D" id="3.30.559.30">
    <property type="entry name" value="Nonribosomal peptide synthetase, condensation domain"/>
    <property type="match status" value="2"/>
</dbReference>
<keyword evidence="1" id="KW-0596">Phosphopantetheine</keyword>
<dbReference type="Pfam" id="PF00668">
    <property type="entry name" value="Condensation"/>
    <property type="match status" value="1"/>
</dbReference>
<dbReference type="Gene3D" id="3.30.300.30">
    <property type="match status" value="1"/>
</dbReference>
<dbReference type="InterPro" id="IPR020806">
    <property type="entry name" value="PKS_PP-bd"/>
</dbReference>
<dbReference type="Proteomes" id="UP000033647">
    <property type="component" value="Unassembled WGS sequence"/>
</dbReference>
<dbReference type="InterPro" id="IPR009081">
    <property type="entry name" value="PP-bd_ACP"/>
</dbReference>
<evidence type="ECO:0000313" key="5">
    <source>
        <dbReference type="EMBL" id="KJX93326.1"/>
    </source>
</evidence>
<dbReference type="GO" id="GO:0016874">
    <property type="term" value="F:ligase activity"/>
    <property type="evidence" value="ECO:0007669"/>
    <property type="project" value="UniProtKB-KW"/>
</dbReference>
<evidence type="ECO:0000259" key="4">
    <source>
        <dbReference type="PROSITE" id="PS50075"/>
    </source>
</evidence>
<name>A0A0F4G7H2_9PEZI</name>